<sequence length="78" mass="9151">MFKWKNYEENAALFIDGISENVAILRYKDFQLTDAATGLKVKMKSSNIDEAKVDAENFLKEFWNRVENNYKRNLDALN</sequence>
<organism evidence="1">
    <name type="scientific">Siphoviridae sp. cttFh17</name>
    <dbReference type="NCBI Taxonomy" id="2826491"/>
    <lineage>
        <taxon>Viruses</taxon>
        <taxon>Duplodnaviria</taxon>
        <taxon>Heunggongvirae</taxon>
        <taxon>Uroviricota</taxon>
        <taxon>Caudoviricetes</taxon>
    </lineage>
</organism>
<dbReference type="EMBL" id="BK015176">
    <property type="protein sequence ID" value="DAD94369.1"/>
    <property type="molecule type" value="Genomic_DNA"/>
</dbReference>
<protein>
    <submittedName>
        <fullName evidence="1">Uncharacterized protein</fullName>
    </submittedName>
</protein>
<proteinExistence type="predicted"/>
<reference evidence="1" key="1">
    <citation type="journal article" date="2021" name="Proc. Natl. Acad. Sci. U.S.A.">
        <title>A Catalog of Tens of Thousands of Viruses from Human Metagenomes Reveals Hidden Associations with Chronic Diseases.</title>
        <authorList>
            <person name="Tisza M.J."/>
            <person name="Buck C.B."/>
        </authorList>
    </citation>
    <scope>NUCLEOTIDE SEQUENCE</scope>
    <source>
        <strain evidence="1">CttFh17</strain>
    </source>
</reference>
<accession>A0A8S5NI63</accession>
<evidence type="ECO:0000313" key="1">
    <source>
        <dbReference type="EMBL" id="DAD94369.1"/>
    </source>
</evidence>
<name>A0A8S5NI63_9CAUD</name>